<feature type="region of interest" description="Disordered" evidence="1">
    <location>
        <begin position="409"/>
        <end position="430"/>
    </location>
</feature>
<dbReference type="InterPro" id="IPR026337">
    <property type="entry name" value="AKG_HExxH"/>
</dbReference>
<dbReference type="RefSeq" id="WP_189105488.1">
    <property type="nucleotide sequence ID" value="NZ_BMMV01000001.1"/>
</dbReference>
<dbReference type="Proteomes" id="UP000660265">
    <property type="component" value="Unassembled WGS sequence"/>
</dbReference>
<dbReference type="NCBIfam" id="TIGR04267">
    <property type="entry name" value="mod_HExxH"/>
    <property type="match status" value="1"/>
</dbReference>
<evidence type="ECO:0000313" key="2">
    <source>
        <dbReference type="EMBL" id="GGJ76032.1"/>
    </source>
</evidence>
<comment type="caution">
    <text evidence="2">The sequence shown here is derived from an EMBL/GenBank/DDBJ whole genome shotgun (WGS) entry which is preliminary data.</text>
</comment>
<accession>A0ABQ2DZ94</accession>
<gene>
    <name evidence="2" type="ORF">GCM10011583_04290</name>
</gene>
<evidence type="ECO:0008006" key="4">
    <source>
        <dbReference type="Google" id="ProtNLM"/>
    </source>
</evidence>
<name>A0ABQ2DZ94_9ACTN</name>
<evidence type="ECO:0000256" key="1">
    <source>
        <dbReference type="SAM" id="MobiDB-lite"/>
    </source>
</evidence>
<proteinExistence type="predicted"/>
<reference evidence="3" key="1">
    <citation type="journal article" date="2019" name="Int. J. Syst. Evol. Microbiol.">
        <title>The Global Catalogue of Microorganisms (GCM) 10K type strain sequencing project: providing services to taxonomists for standard genome sequencing and annotation.</title>
        <authorList>
            <consortium name="The Broad Institute Genomics Platform"/>
            <consortium name="The Broad Institute Genome Sequencing Center for Infectious Disease"/>
            <person name="Wu L."/>
            <person name="Ma J."/>
        </authorList>
    </citation>
    <scope>NUCLEOTIDE SEQUENCE [LARGE SCALE GENOMIC DNA]</scope>
    <source>
        <strain evidence="3">CGMCC 4.7275</strain>
    </source>
</reference>
<protein>
    <recommendedName>
        <fullName evidence="4">HEXXH motif domain-containing protein</fullName>
    </recommendedName>
</protein>
<evidence type="ECO:0000313" key="3">
    <source>
        <dbReference type="Proteomes" id="UP000660265"/>
    </source>
</evidence>
<organism evidence="2 3">
    <name type="scientific">Streptomyces camponoticapitis</name>
    <dbReference type="NCBI Taxonomy" id="1616125"/>
    <lineage>
        <taxon>Bacteria</taxon>
        <taxon>Bacillati</taxon>
        <taxon>Actinomycetota</taxon>
        <taxon>Actinomycetes</taxon>
        <taxon>Kitasatosporales</taxon>
        <taxon>Streptomycetaceae</taxon>
        <taxon>Streptomyces</taxon>
    </lineage>
</organism>
<dbReference type="EMBL" id="BMMV01000001">
    <property type="protein sequence ID" value="GGJ76032.1"/>
    <property type="molecule type" value="Genomic_DNA"/>
</dbReference>
<keyword evidence="3" id="KW-1185">Reference proteome</keyword>
<sequence>MAAAPGAFHVPPATLVRIAATRQRPHDIGLLHAALHSRRLVLFKALLARVGREDLPAPARAAFDRDWRLLERAESPTPAAARRLLDYPAVGGWIVDALNAPGPDGLTAALHPLGGIAVGTALRTGARLRTVLPTVDGRLVLPGIGVQDARASHVRIRTGPHGALLTPVGHLGRSVPLRPDGRGAGAGWTSLAVLPGSAGRLDDLGTGHIAFPDVSRAPDVQPRPDRAAWLGRWRAAVSLLQAADPWRAAEITGLVRSVVPMAPAGEGASSRTLRAAPWAVHTALPDSARRFAEVLVHELAHSKLAVLTDLVALHHADGSAVHHVAWREDPRPFDGVLQGTYAHLALADLWSRVAERPGAAPAARRAARARREEYRAQVADALPILLNSHQLTEHGERFTVSMRQHLTSLGGGPGSPYALSDSLSGDGDVR</sequence>